<comment type="caution">
    <text evidence="3">The sequence shown here is derived from an EMBL/GenBank/DDBJ whole genome shotgun (WGS) entry which is preliminary data.</text>
</comment>
<feature type="transmembrane region" description="Helical" evidence="1">
    <location>
        <begin position="38"/>
        <end position="60"/>
    </location>
</feature>
<evidence type="ECO:0000256" key="1">
    <source>
        <dbReference type="SAM" id="Phobius"/>
    </source>
</evidence>
<keyword evidence="2" id="KW-0732">Signal</keyword>
<feature type="transmembrane region" description="Helical" evidence="1">
    <location>
        <begin position="72"/>
        <end position="92"/>
    </location>
</feature>
<reference evidence="3 4" key="1">
    <citation type="submission" date="2022-02" db="EMBL/GenBank/DDBJ databases">
        <authorList>
            <person name="Zhuang L."/>
        </authorList>
    </citation>
    <scope>NUCLEOTIDE SEQUENCE [LARGE SCALE GENOMIC DNA]</scope>
    <source>
        <strain evidence="3 4">C32</strain>
    </source>
</reference>
<keyword evidence="1" id="KW-0812">Transmembrane</keyword>
<accession>A0ABT2FIK7</accession>
<gene>
    <name evidence="3" type="ORF">L9G74_03505</name>
</gene>
<reference evidence="4" key="2">
    <citation type="submission" date="2023-07" db="EMBL/GenBank/DDBJ databases">
        <title>Shewanella mangrovi sp. nov., an acetaldehyde- degrading bacterium isolated from mangrove sediment.</title>
        <authorList>
            <person name="Liu Y."/>
        </authorList>
    </citation>
    <scope>NUCLEOTIDE SEQUENCE [LARGE SCALE GENOMIC DNA]</scope>
    <source>
        <strain evidence="4">C32</strain>
    </source>
</reference>
<feature type="transmembrane region" description="Helical" evidence="1">
    <location>
        <begin position="174"/>
        <end position="192"/>
    </location>
</feature>
<keyword evidence="1" id="KW-0472">Membrane</keyword>
<sequence>MKSSRFILGVLTLVPFITSAHAATSNGHTQAGGLLASIVIMMLVGGYTLLNIPLQALFYFNGQYQSARCVTWHSAIGIVVALIGAGVAIYDQRTMAEMTFYLGLVLVAIALASLPFLIKSSAKAPSDNAGFYLLAGAVCYMMLAVAFSPLIAPFAIGLALIAGHWHTNTRLFSAVRWLLVLVSIGWFIYQLSEIYQQILTNH</sequence>
<feature type="transmembrane region" description="Helical" evidence="1">
    <location>
        <begin position="130"/>
        <end position="162"/>
    </location>
</feature>
<feature type="signal peptide" evidence="2">
    <location>
        <begin position="1"/>
        <end position="22"/>
    </location>
</feature>
<keyword evidence="4" id="KW-1185">Reference proteome</keyword>
<keyword evidence="1" id="KW-1133">Transmembrane helix</keyword>
<dbReference type="EMBL" id="JAKOGG010000002">
    <property type="protein sequence ID" value="MCS4555495.1"/>
    <property type="molecule type" value="Genomic_DNA"/>
</dbReference>
<proteinExistence type="predicted"/>
<dbReference type="Proteomes" id="UP001201549">
    <property type="component" value="Unassembled WGS sequence"/>
</dbReference>
<feature type="transmembrane region" description="Helical" evidence="1">
    <location>
        <begin position="98"/>
        <end position="118"/>
    </location>
</feature>
<feature type="chain" id="PRO_5045092030" evidence="2">
    <location>
        <begin position="23"/>
        <end position="202"/>
    </location>
</feature>
<evidence type="ECO:0000313" key="3">
    <source>
        <dbReference type="EMBL" id="MCS4555495.1"/>
    </source>
</evidence>
<evidence type="ECO:0000313" key="4">
    <source>
        <dbReference type="Proteomes" id="UP001201549"/>
    </source>
</evidence>
<evidence type="ECO:0000256" key="2">
    <source>
        <dbReference type="SAM" id="SignalP"/>
    </source>
</evidence>
<protein>
    <submittedName>
        <fullName evidence="3">Uncharacterized protein</fullName>
    </submittedName>
</protein>
<name>A0ABT2FIK7_9GAMM</name>
<dbReference type="RefSeq" id="WP_238894897.1">
    <property type="nucleotide sequence ID" value="NZ_JAKOGG010000002.1"/>
</dbReference>
<organism evidence="3 4">
    <name type="scientific">Shewanella electrica</name>
    <dbReference type="NCBI Taxonomy" id="515560"/>
    <lineage>
        <taxon>Bacteria</taxon>
        <taxon>Pseudomonadati</taxon>
        <taxon>Pseudomonadota</taxon>
        <taxon>Gammaproteobacteria</taxon>
        <taxon>Alteromonadales</taxon>
        <taxon>Shewanellaceae</taxon>
        <taxon>Shewanella</taxon>
    </lineage>
</organism>